<dbReference type="AlphaFoldDB" id="A0A8J4PY15"/>
<proteinExistence type="predicted"/>
<gene>
    <name evidence="2" type="ORF">CYY_002464</name>
</gene>
<feature type="region of interest" description="Disordered" evidence="1">
    <location>
        <begin position="31"/>
        <end position="56"/>
    </location>
</feature>
<sequence length="83" mass="8803">MILNTLTSLANPTQSISKAVIKGSNGGFGSNGSHRLSNAIRSPAGSSISPTTNVNINGKKMEGNHFKDDYCSYDFNLNNPSLE</sequence>
<keyword evidence="3" id="KW-1185">Reference proteome</keyword>
<accession>A0A8J4PY15</accession>
<dbReference type="EMBL" id="AJWJ01000068">
    <property type="protein sequence ID" value="KAF2076223.1"/>
    <property type="molecule type" value="Genomic_DNA"/>
</dbReference>
<reference evidence="2" key="1">
    <citation type="submission" date="2020-01" db="EMBL/GenBank/DDBJ databases">
        <title>Development of genomics and gene disruption for Polysphondylium violaceum indicates a role for the polyketide synthase stlB in stalk morphogenesis.</title>
        <authorList>
            <person name="Narita B."/>
            <person name="Kawabe Y."/>
            <person name="Kin K."/>
            <person name="Saito T."/>
            <person name="Gibbs R."/>
            <person name="Kuspa A."/>
            <person name="Muzny D."/>
            <person name="Queller D."/>
            <person name="Richards S."/>
            <person name="Strassman J."/>
            <person name="Sucgang R."/>
            <person name="Worley K."/>
            <person name="Schaap P."/>
        </authorList>
    </citation>
    <scope>NUCLEOTIDE SEQUENCE</scope>
    <source>
        <strain evidence="2">QSvi11</strain>
    </source>
</reference>
<evidence type="ECO:0000313" key="3">
    <source>
        <dbReference type="Proteomes" id="UP000695562"/>
    </source>
</evidence>
<feature type="compositionally biased region" description="Polar residues" evidence="1">
    <location>
        <begin position="34"/>
        <end position="56"/>
    </location>
</feature>
<evidence type="ECO:0000256" key="1">
    <source>
        <dbReference type="SAM" id="MobiDB-lite"/>
    </source>
</evidence>
<dbReference type="Proteomes" id="UP000695562">
    <property type="component" value="Unassembled WGS sequence"/>
</dbReference>
<name>A0A8J4PY15_9MYCE</name>
<protein>
    <submittedName>
        <fullName evidence="2">Uncharacterized protein</fullName>
    </submittedName>
</protein>
<evidence type="ECO:0000313" key="2">
    <source>
        <dbReference type="EMBL" id="KAF2076223.1"/>
    </source>
</evidence>
<organism evidence="2 3">
    <name type="scientific">Polysphondylium violaceum</name>
    <dbReference type="NCBI Taxonomy" id="133409"/>
    <lineage>
        <taxon>Eukaryota</taxon>
        <taxon>Amoebozoa</taxon>
        <taxon>Evosea</taxon>
        <taxon>Eumycetozoa</taxon>
        <taxon>Dictyostelia</taxon>
        <taxon>Dictyosteliales</taxon>
        <taxon>Dictyosteliaceae</taxon>
        <taxon>Polysphondylium</taxon>
    </lineage>
</organism>
<comment type="caution">
    <text evidence="2">The sequence shown here is derived from an EMBL/GenBank/DDBJ whole genome shotgun (WGS) entry which is preliminary data.</text>
</comment>